<reference evidence="10" key="1">
    <citation type="journal article" date="2019" name="Int. J. Syst. Evol. Microbiol.">
        <title>The Global Catalogue of Microorganisms (GCM) 10K type strain sequencing project: providing services to taxonomists for standard genome sequencing and annotation.</title>
        <authorList>
            <consortium name="The Broad Institute Genomics Platform"/>
            <consortium name="The Broad Institute Genome Sequencing Center for Infectious Disease"/>
            <person name="Wu L."/>
            <person name="Ma J."/>
        </authorList>
    </citation>
    <scope>NUCLEOTIDE SEQUENCE [LARGE SCALE GENOMIC DNA]</scope>
    <source>
        <strain evidence="10">CCUG 62215</strain>
    </source>
</reference>
<dbReference type="NCBIfam" id="TIGR00360">
    <property type="entry name" value="ComEC_N-term"/>
    <property type="match status" value="1"/>
</dbReference>
<feature type="domain" description="ComEC/Rec2-related protein" evidence="7">
    <location>
        <begin position="232"/>
        <end position="502"/>
    </location>
</feature>
<evidence type="ECO:0000256" key="5">
    <source>
        <dbReference type="ARBA" id="ARBA00023136"/>
    </source>
</evidence>
<evidence type="ECO:0000256" key="1">
    <source>
        <dbReference type="ARBA" id="ARBA00004651"/>
    </source>
</evidence>
<evidence type="ECO:0000256" key="3">
    <source>
        <dbReference type="ARBA" id="ARBA00022692"/>
    </source>
</evidence>
<feature type="transmembrane region" description="Helical" evidence="6">
    <location>
        <begin position="254"/>
        <end position="274"/>
    </location>
</feature>
<evidence type="ECO:0000259" key="7">
    <source>
        <dbReference type="Pfam" id="PF03772"/>
    </source>
</evidence>
<dbReference type="InterPro" id="IPR025405">
    <property type="entry name" value="DUF4131"/>
</dbReference>
<keyword evidence="3 6" id="KW-0812">Transmembrane</keyword>
<feature type="transmembrane region" description="Helical" evidence="6">
    <location>
        <begin position="358"/>
        <end position="377"/>
    </location>
</feature>
<dbReference type="Pfam" id="PF03772">
    <property type="entry name" value="Competence"/>
    <property type="match status" value="1"/>
</dbReference>
<dbReference type="InterPro" id="IPR004477">
    <property type="entry name" value="ComEC_N"/>
</dbReference>
<evidence type="ECO:0000259" key="8">
    <source>
        <dbReference type="Pfam" id="PF13567"/>
    </source>
</evidence>
<sequence length="678" mass="77914">MKLLNFNIIILTICLIIGICLGFYFEISLTILLSVFGILLVGLLTVHILKRTYASRTFGVFALLIFISIGFIRSKLYDDTHQKSHYTNSDINYEVYQDFTLRIKERLKPDNYNYKFIAVIESLNNKSVSGKLLINFKKDSIFETIKIDDILFANTQLLEVVKPKNPNQFDYNGYLKERNIYHQAYLNSSEIILLKSTPTSVYGYADAFRNKVNIKLKQQNFSSETLSIINALLLGQRQDISEETYNNYVNAGTIHILAVSGLHVGIIYLILSFLLKPLHRLRHGKFFIKPILIILILWAFAFIAGLSPSVTRAVTMFSIIAFADFYKRPKNIINTLVISAFILLLIKPIYLFDVGFQMSYLAVLAIVTIQPLIYKLWQPRFWLIDKFWQIFTVTLAAQAGVAPISLFYFHQFPGLFFLSNLVIIPFLGLILGFGILIIFLSLLDLLPEFLAKAFNTVIESLNGFIAWVAQFENFLLRDISFSIYHIFASYLFITSLIYLWKQKSLKALQFSLISILAFSVVLIYTKNKNNYSEFVIFNKTRATIISEKSNSSLLLFHNLDTDEINKNKSIKNYAVANFTSEVSNKKLSTVYKFDDEIFLIVDSLGVYEIKSFQPSYILLKDSPKINLNRLIDSIKPQLIIADASNYKSYVKRWKATCEHKNIPFHSTFEKGAFVLKSD</sequence>
<evidence type="ECO:0000256" key="6">
    <source>
        <dbReference type="SAM" id="Phobius"/>
    </source>
</evidence>
<accession>A0ABW3N487</accession>
<protein>
    <submittedName>
        <fullName evidence="9">ComEC/Rec2 family competence protein</fullName>
    </submittedName>
</protein>
<feature type="transmembrane region" description="Helical" evidence="6">
    <location>
        <begin position="415"/>
        <end position="442"/>
    </location>
</feature>
<dbReference type="EMBL" id="JBHTJL010000009">
    <property type="protein sequence ID" value="MFD1062143.1"/>
    <property type="molecule type" value="Genomic_DNA"/>
</dbReference>
<evidence type="ECO:0000256" key="4">
    <source>
        <dbReference type="ARBA" id="ARBA00022989"/>
    </source>
</evidence>
<keyword evidence="5 6" id="KW-0472">Membrane</keyword>
<keyword evidence="2" id="KW-1003">Cell membrane</keyword>
<dbReference type="RefSeq" id="WP_386127727.1">
    <property type="nucleotide sequence ID" value="NZ_JBHTJL010000009.1"/>
</dbReference>
<evidence type="ECO:0000313" key="10">
    <source>
        <dbReference type="Proteomes" id="UP001597013"/>
    </source>
</evidence>
<feature type="domain" description="DUF4131" evidence="8">
    <location>
        <begin position="32"/>
        <end position="191"/>
    </location>
</feature>
<feature type="transmembrane region" description="Helical" evidence="6">
    <location>
        <begin position="507"/>
        <end position="525"/>
    </location>
</feature>
<feature type="transmembrane region" description="Helical" evidence="6">
    <location>
        <begin position="31"/>
        <end position="49"/>
    </location>
</feature>
<feature type="transmembrane region" description="Helical" evidence="6">
    <location>
        <begin position="389"/>
        <end position="409"/>
    </location>
</feature>
<dbReference type="InterPro" id="IPR052159">
    <property type="entry name" value="Competence_DNA_uptake"/>
</dbReference>
<feature type="transmembrane region" description="Helical" evidence="6">
    <location>
        <begin position="481"/>
        <end position="500"/>
    </location>
</feature>
<evidence type="ECO:0000313" key="9">
    <source>
        <dbReference type="EMBL" id="MFD1062143.1"/>
    </source>
</evidence>
<dbReference type="PANTHER" id="PTHR30619:SF1">
    <property type="entry name" value="RECOMBINATION PROTEIN 2"/>
    <property type="match status" value="1"/>
</dbReference>
<comment type="subcellular location">
    <subcellularLocation>
        <location evidence="1">Cell membrane</location>
        <topology evidence="1">Multi-pass membrane protein</topology>
    </subcellularLocation>
</comment>
<proteinExistence type="predicted"/>
<organism evidence="9 10">
    <name type="scientific">Winogradskyella litorisediminis</name>
    <dbReference type="NCBI Taxonomy" id="1156618"/>
    <lineage>
        <taxon>Bacteria</taxon>
        <taxon>Pseudomonadati</taxon>
        <taxon>Bacteroidota</taxon>
        <taxon>Flavobacteriia</taxon>
        <taxon>Flavobacteriales</taxon>
        <taxon>Flavobacteriaceae</taxon>
        <taxon>Winogradskyella</taxon>
    </lineage>
</organism>
<comment type="caution">
    <text evidence="9">The sequence shown here is derived from an EMBL/GenBank/DDBJ whole genome shotgun (WGS) entry which is preliminary data.</text>
</comment>
<dbReference type="Proteomes" id="UP001597013">
    <property type="component" value="Unassembled WGS sequence"/>
</dbReference>
<name>A0ABW3N487_9FLAO</name>
<evidence type="ECO:0000256" key="2">
    <source>
        <dbReference type="ARBA" id="ARBA00022475"/>
    </source>
</evidence>
<dbReference type="Pfam" id="PF13567">
    <property type="entry name" value="DUF4131"/>
    <property type="match status" value="1"/>
</dbReference>
<feature type="transmembrane region" description="Helical" evidence="6">
    <location>
        <begin position="286"/>
        <end position="304"/>
    </location>
</feature>
<keyword evidence="10" id="KW-1185">Reference proteome</keyword>
<keyword evidence="4 6" id="KW-1133">Transmembrane helix</keyword>
<gene>
    <name evidence="9" type="ORF">ACFQ1Q_02700</name>
</gene>
<dbReference type="PANTHER" id="PTHR30619">
    <property type="entry name" value="DNA INTERNALIZATION/COMPETENCE PROTEIN COMEC/REC2"/>
    <property type="match status" value="1"/>
</dbReference>
<feature type="transmembrane region" description="Helical" evidence="6">
    <location>
        <begin position="7"/>
        <end position="25"/>
    </location>
</feature>
<feature type="transmembrane region" description="Helical" evidence="6">
    <location>
        <begin position="56"/>
        <end position="74"/>
    </location>
</feature>
<feature type="transmembrane region" description="Helical" evidence="6">
    <location>
        <begin position="333"/>
        <end position="352"/>
    </location>
</feature>